<dbReference type="GO" id="GO:0016787">
    <property type="term" value="F:hydrolase activity"/>
    <property type="evidence" value="ECO:0007669"/>
    <property type="project" value="UniProtKB-KW"/>
</dbReference>
<protein>
    <recommendedName>
        <fullName evidence="5">DNA 3'-5' helicase II</fullName>
    </recommendedName>
</protein>
<dbReference type="PANTHER" id="PTHR11070:SF2">
    <property type="entry name" value="ATP-DEPENDENT DNA HELICASE SRS2"/>
    <property type="match status" value="1"/>
</dbReference>
<dbReference type="PROSITE" id="PS51217">
    <property type="entry name" value="UVRD_HELICASE_CTER"/>
    <property type="match status" value="1"/>
</dbReference>
<organism evidence="7 8">
    <name type="scientific">Variovorax guangxiensis</name>
    <dbReference type="NCBI Taxonomy" id="1775474"/>
    <lineage>
        <taxon>Bacteria</taxon>
        <taxon>Pseudomonadati</taxon>
        <taxon>Pseudomonadota</taxon>
        <taxon>Betaproteobacteria</taxon>
        <taxon>Burkholderiales</taxon>
        <taxon>Comamonadaceae</taxon>
        <taxon>Variovorax</taxon>
    </lineage>
</organism>
<evidence type="ECO:0000256" key="3">
    <source>
        <dbReference type="ARBA" id="ARBA00022806"/>
    </source>
</evidence>
<dbReference type="CDD" id="cd18807">
    <property type="entry name" value="SF1_C_UvrD"/>
    <property type="match status" value="1"/>
</dbReference>
<dbReference type="GO" id="GO:0043138">
    <property type="term" value="F:3'-5' DNA helicase activity"/>
    <property type="evidence" value="ECO:0007669"/>
    <property type="project" value="TreeGrafter"/>
</dbReference>
<keyword evidence="3 7" id="KW-0347">Helicase</keyword>
<dbReference type="InterPro" id="IPR000212">
    <property type="entry name" value="DNA_helicase_UvrD/REP"/>
</dbReference>
<evidence type="ECO:0000313" key="7">
    <source>
        <dbReference type="EMBL" id="RUR70931.1"/>
    </source>
</evidence>
<dbReference type="PANTHER" id="PTHR11070">
    <property type="entry name" value="UVRD / RECB / PCRA DNA HELICASE FAMILY MEMBER"/>
    <property type="match status" value="1"/>
</dbReference>
<accession>A0A3S0XIM6</accession>
<dbReference type="Proteomes" id="UP000281118">
    <property type="component" value="Unassembled WGS sequence"/>
</dbReference>
<dbReference type="GO" id="GO:0003677">
    <property type="term" value="F:DNA binding"/>
    <property type="evidence" value="ECO:0007669"/>
    <property type="project" value="InterPro"/>
</dbReference>
<dbReference type="GO" id="GO:0000725">
    <property type="term" value="P:recombinational repair"/>
    <property type="evidence" value="ECO:0007669"/>
    <property type="project" value="TreeGrafter"/>
</dbReference>
<name>A0A3S0XIM6_9BURK</name>
<sequence length="518" mass="56714">MKKTKLSKEARRIAQSTSRYVEVQACPGSGKTTAATARVAHLLRANRAAEVLVLSHSNTTVDNFKARLRDLGLGDHAGITVLTCHACALRTAGGGISVPTGLEREAYDKMLRQGTKAVKKDGSDSVQADHLIVDEYQDCSALQLKFIVQLARHVQSVVVLGDRQQVLYGFAGVAYTPLESLIKDVTTLPLSTSFRLTRQTADLAQALSRPMGGGIITTETTGKMPRYRRSADSTAMAKRVAASIRKLVDTEVSPSSIAVLGRNRSTVRPVALALRSAEVPSTLLGAGDQLGERLLELIRVVEAVEQHLPDPSVATGSGAGVRERRARYRDLLGLALEDVIAEDDPTRAFSSTKWKAFVSETAKVAATQSRHLETRYMGCVRAYLRLRGGVRADKELRNYLNAWQPMCRAFGSAAELHARAVQDVAGDAVTVTTIHQAKGMEWDYVFVVGVTDGVLPDSRSKSKAQLDEERRILYVAVTRARQRVYLHQAPIWGRHARQTFTKESRFMTGKNVRAVLQK</sequence>
<evidence type="ECO:0000256" key="5">
    <source>
        <dbReference type="ARBA" id="ARBA00034923"/>
    </source>
</evidence>
<evidence type="ECO:0000256" key="2">
    <source>
        <dbReference type="ARBA" id="ARBA00022801"/>
    </source>
</evidence>
<keyword evidence="2" id="KW-0378">Hydrolase</keyword>
<dbReference type="SUPFAM" id="SSF52540">
    <property type="entry name" value="P-loop containing nucleoside triphosphate hydrolases"/>
    <property type="match status" value="1"/>
</dbReference>
<dbReference type="InterPro" id="IPR027417">
    <property type="entry name" value="P-loop_NTPase"/>
</dbReference>
<keyword evidence="1" id="KW-0547">Nucleotide-binding</keyword>
<dbReference type="Gene3D" id="3.40.50.300">
    <property type="entry name" value="P-loop containing nucleotide triphosphate hydrolases"/>
    <property type="match status" value="3"/>
</dbReference>
<dbReference type="OrthoDB" id="9054620at2"/>
<dbReference type="AlphaFoldDB" id="A0A3S0XIM6"/>
<dbReference type="Pfam" id="PF13361">
    <property type="entry name" value="UvrD_C"/>
    <property type="match status" value="1"/>
</dbReference>
<evidence type="ECO:0000259" key="6">
    <source>
        <dbReference type="PROSITE" id="PS51217"/>
    </source>
</evidence>
<reference evidence="7 8" key="1">
    <citation type="submission" date="2018-12" db="EMBL/GenBank/DDBJ databases">
        <title>The genome sequences of Variovorax guangxiensis DSM 27352.</title>
        <authorList>
            <person name="Gao J."/>
            <person name="Sun J."/>
        </authorList>
    </citation>
    <scope>NUCLEOTIDE SEQUENCE [LARGE SCALE GENOMIC DNA]</scope>
    <source>
        <strain evidence="7 8">DSM 27352</strain>
    </source>
</reference>
<comment type="caution">
    <text evidence="7">The sequence shown here is derived from an EMBL/GenBank/DDBJ whole genome shotgun (WGS) entry which is preliminary data.</text>
</comment>
<evidence type="ECO:0000313" key="8">
    <source>
        <dbReference type="Proteomes" id="UP000281118"/>
    </source>
</evidence>
<dbReference type="InterPro" id="IPR014017">
    <property type="entry name" value="DNA_helicase_UvrD-like_C"/>
</dbReference>
<dbReference type="RefSeq" id="WP_126025031.1">
    <property type="nucleotide sequence ID" value="NZ_RXFT01000016.1"/>
</dbReference>
<keyword evidence="4" id="KW-0067">ATP-binding</keyword>
<evidence type="ECO:0000256" key="1">
    <source>
        <dbReference type="ARBA" id="ARBA00022741"/>
    </source>
</evidence>
<evidence type="ECO:0000256" key="4">
    <source>
        <dbReference type="ARBA" id="ARBA00022840"/>
    </source>
</evidence>
<dbReference type="Pfam" id="PF13245">
    <property type="entry name" value="AAA_19"/>
    <property type="match status" value="1"/>
</dbReference>
<dbReference type="GO" id="GO:0005524">
    <property type="term" value="F:ATP binding"/>
    <property type="evidence" value="ECO:0007669"/>
    <property type="project" value="UniProtKB-KW"/>
</dbReference>
<feature type="domain" description="UvrD-like helicase C-terminal" evidence="6">
    <location>
        <begin position="194"/>
        <end position="439"/>
    </location>
</feature>
<gene>
    <name evidence="7" type="ORF">EJP67_28120</name>
</gene>
<dbReference type="EMBL" id="RXFT01000016">
    <property type="protein sequence ID" value="RUR70931.1"/>
    <property type="molecule type" value="Genomic_DNA"/>
</dbReference>
<proteinExistence type="predicted"/>